<gene>
    <name evidence="1" type="ORF">ABZ921_03880</name>
</gene>
<organism evidence="1 2">
    <name type="scientific">Streptomyces atriruber</name>
    <dbReference type="NCBI Taxonomy" id="545121"/>
    <lineage>
        <taxon>Bacteria</taxon>
        <taxon>Bacillati</taxon>
        <taxon>Actinomycetota</taxon>
        <taxon>Actinomycetes</taxon>
        <taxon>Kitasatosporales</taxon>
        <taxon>Streptomycetaceae</taxon>
        <taxon>Streptomyces</taxon>
    </lineage>
</organism>
<evidence type="ECO:0000313" key="2">
    <source>
        <dbReference type="Proteomes" id="UP001551176"/>
    </source>
</evidence>
<dbReference type="Proteomes" id="UP001551176">
    <property type="component" value="Unassembled WGS sequence"/>
</dbReference>
<dbReference type="EMBL" id="JBEYXV010000001">
    <property type="protein sequence ID" value="MEU6819745.1"/>
    <property type="molecule type" value="Genomic_DNA"/>
</dbReference>
<dbReference type="RefSeq" id="WP_359344391.1">
    <property type="nucleotide sequence ID" value="NZ_JBEYXV010000001.1"/>
</dbReference>
<name>A0ABV3BG69_9ACTN</name>
<evidence type="ECO:0000313" key="1">
    <source>
        <dbReference type="EMBL" id="MEU6819745.1"/>
    </source>
</evidence>
<protein>
    <submittedName>
        <fullName evidence="1">Uncharacterized protein</fullName>
    </submittedName>
</protein>
<proteinExistence type="predicted"/>
<reference evidence="1 2" key="1">
    <citation type="submission" date="2024-06" db="EMBL/GenBank/DDBJ databases">
        <title>The Natural Products Discovery Center: Release of the First 8490 Sequenced Strains for Exploring Actinobacteria Biosynthetic Diversity.</title>
        <authorList>
            <person name="Kalkreuter E."/>
            <person name="Kautsar S.A."/>
            <person name="Yang D."/>
            <person name="Bader C.D."/>
            <person name="Teijaro C.N."/>
            <person name="Fluegel L."/>
            <person name="Davis C.M."/>
            <person name="Simpson J.R."/>
            <person name="Lauterbach L."/>
            <person name="Steele A.D."/>
            <person name="Gui C."/>
            <person name="Meng S."/>
            <person name="Li G."/>
            <person name="Viehrig K."/>
            <person name="Ye F."/>
            <person name="Su P."/>
            <person name="Kiefer A.F."/>
            <person name="Nichols A."/>
            <person name="Cepeda A.J."/>
            <person name="Yan W."/>
            <person name="Fan B."/>
            <person name="Jiang Y."/>
            <person name="Adhikari A."/>
            <person name="Zheng C.-J."/>
            <person name="Schuster L."/>
            <person name="Cowan T.M."/>
            <person name="Smanski M.J."/>
            <person name="Chevrette M.G."/>
            <person name="De Carvalho L.P.S."/>
            <person name="Shen B."/>
        </authorList>
    </citation>
    <scope>NUCLEOTIDE SEQUENCE [LARGE SCALE GENOMIC DNA]</scope>
    <source>
        <strain evidence="1 2">NPDC046838</strain>
    </source>
</reference>
<comment type="caution">
    <text evidence="1">The sequence shown here is derived from an EMBL/GenBank/DDBJ whole genome shotgun (WGS) entry which is preliminary data.</text>
</comment>
<sequence length="406" mass="42010">MPTQGAAKEAAAALARHGHRLTATREHAPQPFELTDWYGKSTGGEELRGWWQVFSLAVYVTGDAGDADADEGGGGAFVDRLPVFRPHLSEQARWVAGVARSLGGFSEGCAEGHESTLEGVFDRSGLLHESLGAVLAVPEPGLPEGERTARRQAPAWVLPEPGDPALVVAAVVEVAGRLYGSEAETAGAGAPEAVAWLLDEDFAFGDPYESVGDFLADLDDAVAHQGTCTAATVAAVPFLVAVATDPAVPAGARTTVLLDLLRHSTTGAADDVALADRNAALGRTTAETETERAVRHAVGDAVPHLLARWDEALDVERYVLAALAAAHGPGQGTGSGPAAVSAVHLADLPAPTGTDRADTVGLMRVLLGGGDYEEFVGRAGVSPHARPRDVGVADLTGRVMWDIEAL</sequence>
<accession>A0ABV3BG69</accession>
<keyword evidence="2" id="KW-1185">Reference proteome</keyword>